<feature type="transmembrane region" description="Helical" evidence="11">
    <location>
        <begin position="37"/>
        <end position="58"/>
    </location>
</feature>
<comment type="caution">
    <text evidence="13">The sequence shown here is derived from an EMBL/GenBank/DDBJ whole genome shotgun (WGS) entry which is preliminary data.</text>
</comment>
<dbReference type="EC" id="3.4.24.-" evidence="13"/>
<evidence type="ECO:0000256" key="9">
    <source>
        <dbReference type="ARBA" id="ARBA00023136"/>
    </source>
</evidence>
<evidence type="ECO:0000259" key="12">
    <source>
        <dbReference type="Pfam" id="PF01435"/>
    </source>
</evidence>
<evidence type="ECO:0000256" key="10">
    <source>
        <dbReference type="RuleBase" id="RU003983"/>
    </source>
</evidence>
<feature type="domain" description="Peptidase M48" evidence="12">
    <location>
        <begin position="187"/>
        <end position="371"/>
    </location>
</feature>
<feature type="transmembrane region" description="Helical" evidence="11">
    <location>
        <begin position="257"/>
        <end position="277"/>
    </location>
</feature>
<evidence type="ECO:0000256" key="11">
    <source>
        <dbReference type="SAM" id="Phobius"/>
    </source>
</evidence>
<name>A0ABW1DAP4_9ACTN</name>
<dbReference type="InterPro" id="IPR001915">
    <property type="entry name" value="Peptidase_M48"/>
</dbReference>
<keyword evidence="4" id="KW-0479">Metal-binding</keyword>
<evidence type="ECO:0000313" key="13">
    <source>
        <dbReference type="EMBL" id="MFC5834887.1"/>
    </source>
</evidence>
<sequence length="382" mass="41488">MPIKPSLPFIERLLGGRPTGFPNLLVWLELGILRNPYGVLTALVAAWLYIPAALAAAVSLGLYGALLATLFSVVSGDATIFASIVDIPLFGDAMAALSAKTSGVGAAVAGAMAGMAVGLIVGLLWIFIGPFQDGLIDGLAVILATIAMGIGVGLLYTLYRVLLERRLLQISGARRLSRREAELILPLVEEAAARLKLPGHPPVLIDDTDDPGAFAYTRHIVITRGFLEHFAYDREAIRAVLAHELVHWHNGDPVSALFIRGVALPLYLVQAAAGFLLNQTRNSLLRFLIWTVFWPVFVTVRYLVVPTQAVESREAEYRADQGAVLAGYRSGMRQVLSSFRRSFEGGRNGWAAAICASHPPFELRLERLEEPDRAYPLPEDES</sequence>
<feature type="transmembrane region" description="Helical" evidence="11">
    <location>
        <begin position="65"/>
        <end position="84"/>
    </location>
</feature>
<dbReference type="Proteomes" id="UP001596058">
    <property type="component" value="Unassembled WGS sequence"/>
</dbReference>
<gene>
    <name evidence="13" type="ORF">ACFPZ3_64550</name>
</gene>
<dbReference type="EMBL" id="JBHSPA010000115">
    <property type="protein sequence ID" value="MFC5834887.1"/>
    <property type="molecule type" value="Genomic_DNA"/>
</dbReference>
<keyword evidence="3 11" id="KW-0812">Transmembrane</keyword>
<dbReference type="GO" id="GO:0008237">
    <property type="term" value="F:metallopeptidase activity"/>
    <property type="evidence" value="ECO:0007669"/>
    <property type="project" value="UniProtKB-KW"/>
</dbReference>
<keyword evidence="1" id="KW-1003">Cell membrane</keyword>
<dbReference type="InterPro" id="IPR050083">
    <property type="entry name" value="HtpX_protease"/>
</dbReference>
<evidence type="ECO:0000256" key="6">
    <source>
        <dbReference type="ARBA" id="ARBA00022833"/>
    </source>
</evidence>
<dbReference type="RefSeq" id="WP_379524295.1">
    <property type="nucleotide sequence ID" value="NZ_JBHSPA010000115.1"/>
</dbReference>
<protein>
    <submittedName>
        <fullName evidence="13">M48 family metalloprotease</fullName>
        <ecNumber evidence="13">3.4.24.-</ecNumber>
    </submittedName>
</protein>
<organism evidence="13 14">
    <name type="scientific">Nonomuraea insulae</name>
    <dbReference type="NCBI Taxonomy" id="1616787"/>
    <lineage>
        <taxon>Bacteria</taxon>
        <taxon>Bacillati</taxon>
        <taxon>Actinomycetota</taxon>
        <taxon>Actinomycetes</taxon>
        <taxon>Streptosporangiales</taxon>
        <taxon>Streptosporangiaceae</taxon>
        <taxon>Nonomuraea</taxon>
    </lineage>
</organism>
<keyword evidence="2 10" id="KW-0645">Protease</keyword>
<dbReference type="PANTHER" id="PTHR43221">
    <property type="entry name" value="PROTEASE HTPX"/>
    <property type="match status" value="1"/>
</dbReference>
<dbReference type="Pfam" id="PF01435">
    <property type="entry name" value="Peptidase_M48"/>
    <property type="match status" value="1"/>
</dbReference>
<evidence type="ECO:0000256" key="2">
    <source>
        <dbReference type="ARBA" id="ARBA00022670"/>
    </source>
</evidence>
<keyword evidence="9 11" id="KW-0472">Membrane</keyword>
<evidence type="ECO:0000256" key="8">
    <source>
        <dbReference type="ARBA" id="ARBA00023049"/>
    </source>
</evidence>
<keyword evidence="7 11" id="KW-1133">Transmembrane helix</keyword>
<dbReference type="PANTHER" id="PTHR43221:SF2">
    <property type="entry name" value="PROTEASE HTPX HOMOLOG"/>
    <property type="match status" value="1"/>
</dbReference>
<comment type="similarity">
    <text evidence="10">Belongs to the peptidase M48 family.</text>
</comment>
<feature type="transmembrane region" description="Helical" evidence="11">
    <location>
        <begin position="139"/>
        <end position="159"/>
    </location>
</feature>
<feature type="transmembrane region" description="Helical" evidence="11">
    <location>
        <begin position="104"/>
        <end position="127"/>
    </location>
</feature>
<keyword evidence="14" id="KW-1185">Reference proteome</keyword>
<proteinExistence type="inferred from homology"/>
<reference evidence="14" key="1">
    <citation type="journal article" date="2019" name="Int. J. Syst. Evol. Microbiol.">
        <title>The Global Catalogue of Microorganisms (GCM) 10K type strain sequencing project: providing services to taxonomists for standard genome sequencing and annotation.</title>
        <authorList>
            <consortium name="The Broad Institute Genomics Platform"/>
            <consortium name="The Broad Institute Genome Sequencing Center for Infectious Disease"/>
            <person name="Wu L."/>
            <person name="Ma J."/>
        </authorList>
    </citation>
    <scope>NUCLEOTIDE SEQUENCE [LARGE SCALE GENOMIC DNA]</scope>
    <source>
        <strain evidence="14">CCUG 53903</strain>
    </source>
</reference>
<keyword evidence="5 10" id="KW-0378">Hydrolase</keyword>
<keyword evidence="6 10" id="KW-0862">Zinc</keyword>
<dbReference type="Gene3D" id="3.30.2010.10">
    <property type="entry name" value="Metalloproteases ('zincins'), catalytic domain"/>
    <property type="match status" value="1"/>
</dbReference>
<evidence type="ECO:0000256" key="4">
    <source>
        <dbReference type="ARBA" id="ARBA00022723"/>
    </source>
</evidence>
<accession>A0ABW1DAP4</accession>
<feature type="transmembrane region" description="Helical" evidence="11">
    <location>
        <begin position="284"/>
        <end position="304"/>
    </location>
</feature>
<comment type="cofactor">
    <cofactor evidence="10">
        <name>Zn(2+)</name>
        <dbReference type="ChEBI" id="CHEBI:29105"/>
    </cofactor>
    <text evidence="10">Binds 1 zinc ion per subunit.</text>
</comment>
<keyword evidence="8 10" id="KW-0482">Metalloprotease</keyword>
<evidence type="ECO:0000256" key="3">
    <source>
        <dbReference type="ARBA" id="ARBA00022692"/>
    </source>
</evidence>
<evidence type="ECO:0000256" key="7">
    <source>
        <dbReference type="ARBA" id="ARBA00022989"/>
    </source>
</evidence>
<evidence type="ECO:0000256" key="1">
    <source>
        <dbReference type="ARBA" id="ARBA00022475"/>
    </source>
</evidence>
<evidence type="ECO:0000313" key="14">
    <source>
        <dbReference type="Proteomes" id="UP001596058"/>
    </source>
</evidence>
<evidence type="ECO:0000256" key="5">
    <source>
        <dbReference type="ARBA" id="ARBA00022801"/>
    </source>
</evidence>